<name>A0A2P2P7A5_RHIMU</name>
<organism evidence="1">
    <name type="scientific">Rhizophora mucronata</name>
    <name type="common">Asiatic mangrove</name>
    <dbReference type="NCBI Taxonomy" id="61149"/>
    <lineage>
        <taxon>Eukaryota</taxon>
        <taxon>Viridiplantae</taxon>
        <taxon>Streptophyta</taxon>
        <taxon>Embryophyta</taxon>
        <taxon>Tracheophyta</taxon>
        <taxon>Spermatophyta</taxon>
        <taxon>Magnoliopsida</taxon>
        <taxon>eudicotyledons</taxon>
        <taxon>Gunneridae</taxon>
        <taxon>Pentapetalae</taxon>
        <taxon>rosids</taxon>
        <taxon>fabids</taxon>
        <taxon>Malpighiales</taxon>
        <taxon>Rhizophoraceae</taxon>
        <taxon>Rhizophora</taxon>
    </lineage>
</organism>
<sequence length="24" mass="2824">MVHFCLQPLFLHSRPACVMCIIYT</sequence>
<reference evidence="1" key="1">
    <citation type="submission" date="2018-02" db="EMBL/GenBank/DDBJ databases">
        <title>Rhizophora mucronata_Transcriptome.</title>
        <authorList>
            <person name="Meera S.P."/>
            <person name="Sreeshan A."/>
            <person name="Augustine A."/>
        </authorList>
    </citation>
    <scope>NUCLEOTIDE SEQUENCE</scope>
    <source>
        <tissue evidence="1">Leaf</tissue>
    </source>
</reference>
<dbReference type="EMBL" id="GGEC01070160">
    <property type="protein sequence ID" value="MBX50644.1"/>
    <property type="molecule type" value="Transcribed_RNA"/>
</dbReference>
<protein>
    <submittedName>
        <fullName evidence="1">Uncharacterized protein</fullName>
    </submittedName>
</protein>
<proteinExistence type="predicted"/>
<dbReference type="AlphaFoldDB" id="A0A2P2P7A5"/>
<evidence type="ECO:0000313" key="1">
    <source>
        <dbReference type="EMBL" id="MBX50644.1"/>
    </source>
</evidence>
<accession>A0A2P2P7A5</accession>